<evidence type="ECO:0000256" key="4">
    <source>
        <dbReference type="ARBA" id="ARBA00022597"/>
    </source>
</evidence>
<dbReference type="InterPro" id="IPR004703">
    <property type="entry name" value="PTS_sugar-sp_permease"/>
</dbReference>
<evidence type="ECO:0000256" key="1">
    <source>
        <dbReference type="ARBA" id="ARBA00004651"/>
    </source>
</evidence>
<evidence type="ECO:0000313" key="12">
    <source>
        <dbReference type="Proteomes" id="UP000196365"/>
    </source>
</evidence>
<name>A0A1T4L2C0_9FIRM</name>
<dbReference type="PANTHER" id="PTHR37324">
    <property type="entry name" value="PTS SYSTEM GALACTITOL-SPECIFIC EIIC COMPONENT"/>
    <property type="match status" value="1"/>
</dbReference>
<dbReference type="InterPro" id="IPR013853">
    <property type="entry name" value="EIIC-GAT"/>
</dbReference>
<keyword evidence="2" id="KW-0813">Transport</keyword>
<feature type="transmembrane region" description="Helical" evidence="9">
    <location>
        <begin position="228"/>
        <end position="250"/>
    </location>
</feature>
<accession>A0A1T4L2C0</accession>
<dbReference type="PANTHER" id="PTHR37324:SF2">
    <property type="entry name" value="PTS SYSTEM GALACTITOL-SPECIFIC EIIC COMPONENT"/>
    <property type="match status" value="1"/>
</dbReference>
<comment type="subcellular location">
    <subcellularLocation>
        <location evidence="1">Cell membrane</location>
        <topology evidence="1">Multi-pass membrane protein</topology>
    </subcellularLocation>
</comment>
<evidence type="ECO:0000256" key="6">
    <source>
        <dbReference type="ARBA" id="ARBA00022692"/>
    </source>
</evidence>
<feature type="transmembrane region" description="Helical" evidence="9">
    <location>
        <begin position="339"/>
        <end position="358"/>
    </location>
</feature>
<feature type="transmembrane region" description="Helical" evidence="9">
    <location>
        <begin position="436"/>
        <end position="454"/>
    </location>
</feature>
<keyword evidence="12" id="KW-1185">Reference proteome</keyword>
<evidence type="ECO:0000256" key="2">
    <source>
        <dbReference type="ARBA" id="ARBA00022448"/>
    </source>
</evidence>
<feature type="transmembrane region" description="Helical" evidence="9">
    <location>
        <begin position="150"/>
        <end position="166"/>
    </location>
</feature>
<evidence type="ECO:0000256" key="3">
    <source>
        <dbReference type="ARBA" id="ARBA00022475"/>
    </source>
</evidence>
<dbReference type="PROSITE" id="PS51104">
    <property type="entry name" value="PTS_EIIC_TYPE_2"/>
    <property type="match status" value="1"/>
</dbReference>
<feature type="transmembrane region" description="Helical" evidence="9">
    <location>
        <begin position="365"/>
        <end position="387"/>
    </location>
</feature>
<dbReference type="Pfam" id="PF03611">
    <property type="entry name" value="EIIC-GAT"/>
    <property type="match status" value="1"/>
</dbReference>
<keyword evidence="3" id="KW-1003">Cell membrane</keyword>
<organism evidence="11 12">
    <name type="scientific">Garciella nitratireducens DSM 15102</name>
    <dbReference type="NCBI Taxonomy" id="1121911"/>
    <lineage>
        <taxon>Bacteria</taxon>
        <taxon>Bacillati</taxon>
        <taxon>Bacillota</taxon>
        <taxon>Clostridia</taxon>
        <taxon>Eubacteriales</taxon>
        <taxon>Eubacteriaceae</taxon>
        <taxon>Garciella</taxon>
    </lineage>
</organism>
<dbReference type="AlphaFoldDB" id="A0A1T4L2C0"/>
<dbReference type="PIRSF" id="PIRSF006304">
    <property type="entry name" value="GatC"/>
    <property type="match status" value="1"/>
</dbReference>
<evidence type="ECO:0000256" key="8">
    <source>
        <dbReference type="ARBA" id="ARBA00023136"/>
    </source>
</evidence>
<keyword evidence="6 9" id="KW-0812">Transmembrane</keyword>
<sequence>MSGIIQFANKVFQPLIDLGAAPMMFIVLTLLAICMKVKFTKALEGGLKLAIALTAIGKVIDLLTGNFSPALEAFVKSTGIELSITDLGWAPLATIAWGSIYTLYFLFVLIIVNIVMLLLNKTDTLDVDIFNVWHPAFSGLIIMYYSNNNLFLATAFVVLLGVLKLINSDLMKPTFNNLLNMPDTNPTTTTHLNYMINPIIMLFDKIIDKLFPFLDKYDFDAAKLNQKIGFWGSKFAIGAYLGVFVGVLGHQDITTIFTLAFIGAACLELFSVIGSWFIAAVEPLSQGITNFLSSKFKGRKFNIGIDWPFVAGRPEMWAVANILAPILLILSLILPGNKILPLGGIIAMGITPALLIVTRGKMIRMIIIGILELPIFLWAGTAIAPFVTDLAKNVGAFPATLSSNTLISHSTCEGPIEKFLAIIIGKFGSNMNLSNALLLIGTLAIYLLLFVWYAKEMKKRNKQYATKDLENKKYA</sequence>
<keyword evidence="5" id="KW-0598">Phosphotransferase system</keyword>
<reference evidence="11 12" key="1">
    <citation type="submission" date="2017-02" db="EMBL/GenBank/DDBJ databases">
        <authorList>
            <person name="Peterson S.W."/>
        </authorList>
    </citation>
    <scope>NUCLEOTIDE SEQUENCE [LARGE SCALE GENOMIC DNA]</scope>
    <source>
        <strain evidence="11 12">DSM 15102</strain>
    </source>
</reference>
<evidence type="ECO:0000256" key="7">
    <source>
        <dbReference type="ARBA" id="ARBA00022989"/>
    </source>
</evidence>
<feature type="transmembrane region" description="Helical" evidence="9">
    <location>
        <begin position="256"/>
        <end position="279"/>
    </location>
</feature>
<evidence type="ECO:0000313" key="11">
    <source>
        <dbReference type="EMBL" id="SJZ48849.1"/>
    </source>
</evidence>
<dbReference type="GO" id="GO:0015577">
    <property type="term" value="F:galactitol transmembrane transporter activity"/>
    <property type="evidence" value="ECO:0007669"/>
    <property type="project" value="InterPro"/>
</dbReference>
<feature type="domain" description="PTS EIIC type-2" evidence="10">
    <location>
        <begin position="12"/>
        <end position="446"/>
    </location>
</feature>
<dbReference type="RefSeq" id="WP_087678217.1">
    <property type="nucleotide sequence ID" value="NZ_FUWV01000003.1"/>
</dbReference>
<dbReference type="Proteomes" id="UP000196365">
    <property type="component" value="Unassembled WGS sequence"/>
</dbReference>
<keyword evidence="4" id="KW-0762">Sugar transport</keyword>
<evidence type="ECO:0000259" key="10">
    <source>
        <dbReference type="PROSITE" id="PS51104"/>
    </source>
</evidence>
<dbReference type="GO" id="GO:0005886">
    <property type="term" value="C:plasma membrane"/>
    <property type="evidence" value="ECO:0007669"/>
    <property type="project" value="UniProtKB-SubCell"/>
</dbReference>
<feature type="transmembrane region" description="Helical" evidence="9">
    <location>
        <begin position="20"/>
        <end position="37"/>
    </location>
</feature>
<keyword evidence="8 9" id="KW-0472">Membrane</keyword>
<protein>
    <submittedName>
        <fullName evidence="11">PTS system IIC component, Gat family</fullName>
    </submittedName>
</protein>
<dbReference type="GO" id="GO:0009401">
    <property type="term" value="P:phosphoenolpyruvate-dependent sugar phosphotransferase system"/>
    <property type="evidence" value="ECO:0007669"/>
    <property type="project" value="UniProtKB-KW"/>
</dbReference>
<evidence type="ECO:0000256" key="9">
    <source>
        <dbReference type="SAM" id="Phobius"/>
    </source>
</evidence>
<dbReference type="InterPro" id="IPR013014">
    <property type="entry name" value="PTS_EIIC_2"/>
</dbReference>
<feature type="transmembrane region" description="Helical" evidence="9">
    <location>
        <begin position="88"/>
        <end position="118"/>
    </location>
</feature>
<proteinExistence type="predicted"/>
<evidence type="ECO:0000256" key="5">
    <source>
        <dbReference type="ARBA" id="ARBA00022683"/>
    </source>
</evidence>
<dbReference type="OrthoDB" id="9787936at2"/>
<gene>
    <name evidence="11" type="ORF">SAMN02745973_00796</name>
</gene>
<dbReference type="EMBL" id="FUWV01000003">
    <property type="protein sequence ID" value="SJZ48849.1"/>
    <property type="molecule type" value="Genomic_DNA"/>
</dbReference>
<feature type="transmembrane region" description="Helical" evidence="9">
    <location>
        <begin position="316"/>
        <end position="333"/>
    </location>
</feature>
<keyword evidence="7 9" id="KW-1133">Transmembrane helix</keyword>